<dbReference type="RefSeq" id="XP_068370441.1">
    <property type="nucleotide sequence ID" value="XM_068496644.1"/>
</dbReference>
<evidence type="ECO:0000313" key="3">
    <source>
        <dbReference type="Proteomes" id="UP000179807"/>
    </source>
</evidence>
<organism evidence="2 3">
    <name type="scientific">Tritrichomonas foetus</name>
    <dbReference type="NCBI Taxonomy" id="1144522"/>
    <lineage>
        <taxon>Eukaryota</taxon>
        <taxon>Metamonada</taxon>
        <taxon>Parabasalia</taxon>
        <taxon>Tritrichomonadida</taxon>
        <taxon>Tritrichomonadidae</taxon>
        <taxon>Tritrichomonas</taxon>
    </lineage>
</organism>
<dbReference type="VEuPathDB" id="TrichDB:TRFO_12441"/>
<keyword evidence="1" id="KW-0175">Coiled coil</keyword>
<dbReference type="GeneID" id="94831348"/>
<proteinExistence type="predicted"/>
<name>A0A1J4L1B4_9EUKA</name>
<dbReference type="AlphaFoldDB" id="A0A1J4L1B4"/>
<gene>
    <name evidence="2" type="ORF">TRFO_12441</name>
</gene>
<evidence type="ECO:0000313" key="2">
    <source>
        <dbReference type="EMBL" id="OHT17305.1"/>
    </source>
</evidence>
<dbReference type="EMBL" id="MLAK01000014">
    <property type="protein sequence ID" value="OHT17305.1"/>
    <property type="molecule type" value="Genomic_DNA"/>
</dbReference>
<dbReference type="Proteomes" id="UP000179807">
    <property type="component" value="Unassembled WGS sequence"/>
</dbReference>
<protein>
    <submittedName>
        <fullName evidence="2">Uncharacterized protein</fullName>
    </submittedName>
</protein>
<reference evidence="2" key="1">
    <citation type="submission" date="2016-10" db="EMBL/GenBank/DDBJ databases">
        <authorList>
            <person name="Benchimol M."/>
            <person name="Almeida L.G."/>
            <person name="Vasconcelos A.T."/>
            <person name="Perreira-Neves A."/>
            <person name="Rosa I.A."/>
            <person name="Tasca T."/>
            <person name="Bogo M.R."/>
            <person name="de Souza W."/>
        </authorList>
    </citation>
    <scope>NUCLEOTIDE SEQUENCE [LARGE SCALE GENOMIC DNA]</scope>
    <source>
        <strain evidence="2">K</strain>
    </source>
</reference>
<keyword evidence="3" id="KW-1185">Reference proteome</keyword>
<sequence length="453" mass="53517">MAEQRREYKINQIEEAKLKIENIYREISKTLDDTIKNTTIRNDIPLLTTENKGLIAAIEKKTIHVKEIEEVKAKHEKEMNALKEKEAELNNNKAKMDEQYNNIESRRIEAIRILADPIDSTEYEEKAVSDLEQDAQNTENRYEAIRKSDERDDTAKILAQIEKLEQQNIKRKMIISQKKVVLDNQKKFRERRVLEDQKRIQQQKEAIEKLKNQFAEAEKARAERATKEAEEDVREEHSLPVKKYIPAGKIRDANDLIEQVKLFEQKNQEHLDKIVSEISQMEQKFKNTRAADQEKWKRMMRRVDTYTKRITKKDGMLLSISEMNEKNEELTEKLKTLIQSKDQMKRRKHLNLTRKEEYPDDGPSYDTISAQLKEKQIQLDQRKEILEDRSKELEHRKIEVDSIEKTVNEKQRKVLLIEAEVAKYKDVMSNAVDDLNNNQVSLDNTISTLETTL</sequence>
<feature type="coiled-coil region" evidence="1">
    <location>
        <begin position="193"/>
        <end position="420"/>
    </location>
</feature>
<evidence type="ECO:0000256" key="1">
    <source>
        <dbReference type="SAM" id="Coils"/>
    </source>
</evidence>
<accession>A0A1J4L1B4</accession>
<comment type="caution">
    <text evidence="2">The sequence shown here is derived from an EMBL/GenBank/DDBJ whole genome shotgun (WGS) entry which is preliminary data.</text>
</comment>
<feature type="coiled-coil region" evidence="1">
    <location>
        <begin position="58"/>
        <end position="167"/>
    </location>
</feature>